<feature type="coiled-coil region" evidence="1">
    <location>
        <begin position="26"/>
        <end position="217"/>
    </location>
</feature>
<feature type="compositionally biased region" description="Low complexity" evidence="2">
    <location>
        <begin position="504"/>
        <end position="513"/>
    </location>
</feature>
<dbReference type="Proteomes" id="UP000593567">
    <property type="component" value="Unassembled WGS sequence"/>
</dbReference>
<keyword evidence="4" id="KW-1185">Reference proteome</keyword>
<organism evidence="3 4">
    <name type="scientific">Bugula neritina</name>
    <name type="common">Brown bryozoan</name>
    <name type="synonym">Sertularia neritina</name>
    <dbReference type="NCBI Taxonomy" id="10212"/>
    <lineage>
        <taxon>Eukaryota</taxon>
        <taxon>Metazoa</taxon>
        <taxon>Spiralia</taxon>
        <taxon>Lophotrochozoa</taxon>
        <taxon>Bryozoa</taxon>
        <taxon>Gymnolaemata</taxon>
        <taxon>Cheilostomatida</taxon>
        <taxon>Flustrina</taxon>
        <taxon>Buguloidea</taxon>
        <taxon>Bugulidae</taxon>
        <taxon>Bugula</taxon>
    </lineage>
</organism>
<feature type="compositionally biased region" description="Low complexity" evidence="2">
    <location>
        <begin position="411"/>
        <end position="436"/>
    </location>
</feature>
<evidence type="ECO:0000256" key="2">
    <source>
        <dbReference type="SAM" id="MobiDB-lite"/>
    </source>
</evidence>
<evidence type="ECO:0000256" key="1">
    <source>
        <dbReference type="SAM" id="Coils"/>
    </source>
</evidence>
<keyword evidence="1" id="KW-0175">Coiled coil</keyword>
<name>A0A7J7ITT8_BUGNE</name>
<dbReference type="Gene3D" id="1.10.287.1490">
    <property type="match status" value="1"/>
</dbReference>
<dbReference type="EMBL" id="VXIV02003411">
    <property type="protein sequence ID" value="KAF6017342.1"/>
    <property type="molecule type" value="Genomic_DNA"/>
</dbReference>
<feature type="compositionally biased region" description="Polar residues" evidence="2">
    <location>
        <begin position="298"/>
        <end position="309"/>
    </location>
</feature>
<reference evidence="3" key="1">
    <citation type="submission" date="2020-06" db="EMBL/GenBank/DDBJ databases">
        <title>Draft genome of Bugula neritina, a colonial animal packing powerful symbionts and potential medicines.</title>
        <authorList>
            <person name="Rayko M."/>
        </authorList>
    </citation>
    <scope>NUCLEOTIDE SEQUENCE [LARGE SCALE GENOMIC DNA]</scope>
    <source>
        <strain evidence="3">Kwan_BN1</strain>
    </source>
</reference>
<dbReference type="PANTHER" id="PTHR43941:SF1">
    <property type="entry name" value="STRUCTURAL MAINTENANCE OF CHROMOSOMES PROTEIN 2"/>
    <property type="match status" value="1"/>
</dbReference>
<gene>
    <name evidence="3" type="ORF">EB796_024355</name>
</gene>
<accession>A0A7J7ITT8</accession>
<comment type="caution">
    <text evidence="3">The sequence shown here is derived from an EMBL/GenBank/DDBJ whole genome shotgun (WGS) entry which is preliminary data.</text>
</comment>
<protein>
    <submittedName>
        <fullName evidence="3">Eps-15</fullName>
    </submittedName>
</protein>
<dbReference type="PANTHER" id="PTHR43941">
    <property type="entry name" value="STRUCTURAL MAINTENANCE OF CHROMOSOMES PROTEIN 2"/>
    <property type="match status" value="1"/>
</dbReference>
<sequence length="584" mass="64114">MIYSWLPIMPPNTTHLDKVQTITWANAEASSELLQIEAEIEEIKRKKIQLEADKQQRDADLRIRSGEVQTLQKEYEAISSTNQQLERQRGEAQKKLDELEDQKNRFHSEVVEIKEKCAAKQRDIDELDQKLKQQDRLEKDQANELNRLRNEYSQLQSEAMRLEKEIETNNKQFEQLKVEAVNTNAEISQLKEHVDLLTKLNEDIEAAIKQYQALIDNEPGAVEPDISRLQQATPSIQPITTSNRSSPVNQKSNTFGDSDFSNAFADFGAFGSKANTMPTNDAFGFSSSKSDPFASTDPFPNSTFEQSVSGDAFASEPFGKEDPFKSDPFASSDPFKDSSSLNDDPFGGSDPFGSSSNIPKHPASQTLPSAITSSRPKSTDPFSSDPFGDSTPQPVRSASAVPPANDIFDPFNSAATANTGSSSFNDPFGFDPFPSNKPDDSKKKVPPPRPALPRPKAPSPTESSSKPIFNPDPFKMDASSTTSKKGVRPKAVTPNEDPFGGFGADPFGGSDPFASKSNGDAMKSDPFAANFADFGSGFTATANDKDLSWAQSDGEKLEAERKRRLAEQEKADFEFALALSKAES</sequence>
<dbReference type="AlphaFoldDB" id="A0A7J7ITT8"/>
<feature type="compositionally biased region" description="Pro residues" evidence="2">
    <location>
        <begin position="447"/>
        <end position="458"/>
    </location>
</feature>
<proteinExistence type="predicted"/>
<evidence type="ECO:0000313" key="4">
    <source>
        <dbReference type="Proteomes" id="UP000593567"/>
    </source>
</evidence>
<feature type="compositionally biased region" description="Polar residues" evidence="2">
    <location>
        <begin position="363"/>
        <end position="382"/>
    </location>
</feature>
<feature type="region of interest" description="Disordered" evidence="2">
    <location>
        <begin position="235"/>
        <end position="254"/>
    </location>
</feature>
<dbReference type="OrthoDB" id="524326at2759"/>
<feature type="compositionally biased region" description="Low complexity" evidence="2">
    <location>
        <begin position="343"/>
        <end position="356"/>
    </location>
</feature>
<evidence type="ECO:0000313" key="3">
    <source>
        <dbReference type="EMBL" id="KAF6017342.1"/>
    </source>
</evidence>
<feature type="region of interest" description="Disordered" evidence="2">
    <location>
        <begin position="292"/>
        <end position="518"/>
    </location>
</feature>